<dbReference type="STRING" id="1121291.SAMN02745134_02155"/>
<dbReference type="PANTHER" id="PTHR43080">
    <property type="entry name" value="CBS DOMAIN-CONTAINING PROTEIN CBSX3, MITOCHONDRIAL"/>
    <property type="match status" value="1"/>
</dbReference>
<organism evidence="4 5">
    <name type="scientific">Clostridium acidisoli DSM 12555</name>
    <dbReference type="NCBI Taxonomy" id="1121291"/>
    <lineage>
        <taxon>Bacteria</taxon>
        <taxon>Bacillati</taxon>
        <taxon>Bacillota</taxon>
        <taxon>Clostridia</taxon>
        <taxon>Eubacteriales</taxon>
        <taxon>Clostridiaceae</taxon>
        <taxon>Clostridium</taxon>
    </lineage>
</organism>
<dbReference type="OrthoDB" id="9790355at2"/>
<evidence type="ECO:0000256" key="2">
    <source>
        <dbReference type="PROSITE-ProRule" id="PRU00703"/>
    </source>
</evidence>
<dbReference type="Gene3D" id="3.10.580.10">
    <property type="entry name" value="CBS-domain"/>
    <property type="match status" value="1"/>
</dbReference>
<dbReference type="CDD" id="cd02205">
    <property type="entry name" value="CBS_pair_SF"/>
    <property type="match status" value="1"/>
</dbReference>
<keyword evidence="5" id="KW-1185">Reference proteome</keyword>
<name>A0A1W1XLL6_9CLOT</name>
<gene>
    <name evidence="4" type="ORF">SAMN02745134_02155</name>
</gene>
<feature type="domain" description="CBS" evidence="3">
    <location>
        <begin position="72"/>
        <end position="125"/>
    </location>
</feature>
<dbReference type="SMART" id="SM00116">
    <property type="entry name" value="CBS"/>
    <property type="match status" value="2"/>
</dbReference>
<dbReference type="EMBL" id="FWXH01000007">
    <property type="protein sequence ID" value="SMC24408.1"/>
    <property type="molecule type" value="Genomic_DNA"/>
</dbReference>
<reference evidence="4 5" key="1">
    <citation type="submission" date="2017-04" db="EMBL/GenBank/DDBJ databases">
        <authorList>
            <person name="Afonso C.L."/>
            <person name="Miller P.J."/>
            <person name="Scott M.A."/>
            <person name="Spackman E."/>
            <person name="Goraichik I."/>
            <person name="Dimitrov K.M."/>
            <person name="Suarez D.L."/>
            <person name="Swayne D.E."/>
        </authorList>
    </citation>
    <scope>NUCLEOTIDE SEQUENCE [LARGE SCALE GENOMIC DNA]</scope>
    <source>
        <strain evidence="4 5">DSM 12555</strain>
    </source>
</reference>
<evidence type="ECO:0000259" key="3">
    <source>
        <dbReference type="PROSITE" id="PS51371"/>
    </source>
</evidence>
<feature type="domain" description="CBS" evidence="3">
    <location>
        <begin position="7"/>
        <end position="65"/>
    </location>
</feature>
<protein>
    <submittedName>
        <fullName evidence="4">CBS domain-containing protein</fullName>
    </submittedName>
</protein>
<dbReference type="RefSeq" id="WP_084115956.1">
    <property type="nucleotide sequence ID" value="NZ_FWXH01000007.1"/>
</dbReference>
<dbReference type="SUPFAM" id="SSF54631">
    <property type="entry name" value="CBS-domain pair"/>
    <property type="match status" value="1"/>
</dbReference>
<dbReference type="PANTHER" id="PTHR43080:SF2">
    <property type="entry name" value="CBS DOMAIN-CONTAINING PROTEIN"/>
    <property type="match status" value="1"/>
</dbReference>
<dbReference type="InterPro" id="IPR000644">
    <property type="entry name" value="CBS_dom"/>
</dbReference>
<accession>A0A1W1XLL6</accession>
<dbReference type="Proteomes" id="UP000192468">
    <property type="component" value="Unassembled WGS sequence"/>
</dbReference>
<evidence type="ECO:0000313" key="4">
    <source>
        <dbReference type="EMBL" id="SMC24408.1"/>
    </source>
</evidence>
<dbReference type="InterPro" id="IPR046342">
    <property type="entry name" value="CBS_dom_sf"/>
</dbReference>
<dbReference type="AlphaFoldDB" id="A0A1W1XLL6"/>
<proteinExistence type="predicted"/>
<dbReference type="InterPro" id="IPR051257">
    <property type="entry name" value="Diverse_CBS-Domain"/>
</dbReference>
<sequence length="125" mass="14434">MKVREIMHTKYFYVDENETLNKTLQLMNEKGINGVPVVNENLNLNGIVVKADIYRFLVEDGHYDTYPVKSVMSDKVISANEDEEVEEVARRLRENDIMALPVVENKKVIGIIELEDIVDYFLGKN</sequence>
<evidence type="ECO:0000313" key="5">
    <source>
        <dbReference type="Proteomes" id="UP000192468"/>
    </source>
</evidence>
<evidence type="ECO:0000256" key="1">
    <source>
        <dbReference type="ARBA" id="ARBA00023122"/>
    </source>
</evidence>
<dbReference type="Pfam" id="PF00571">
    <property type="entry name" value="CBS"/>
    <property type="match status" value="2"/>
</dbReference>
<dbReference type="PROSITE" id="PS51371">
    <property type="entry name" value="CBS"/>
    <property type="match status" value="2"/>
</dbReference>
<keyword evidence="1 2" id="KW-0129">CBS domain</keyword>